<dbReference type="AlphaFoldDB" id="A0A1I4BAJ8"/>
<sequence>MPATMRILPQHGLVFVRYVGVATLQDTMRVFSEYLSHADFQPGQKHLVDMSEVTEWDGSYVDLMSTQAHKAEAFVNQRSQTLIAYYVPTEVGRTIGQLVVNSWEPFPSVVPILVDTEETALSTLGVDCTSFAQLLAAAPPNH</sequence>
<proteinExistence type="predicted"/>
<reference evidence="2" key="1">
    <citation type="submission" date="2016-10" db="EMBL/GenBank/DDBJ databases">
        <authorList>
            <person name="Varghese N."/>
            <person name="Submissions S."/>
        </authorList>
    </citation>
    <scope>NUCLEOTIDE SEQUENCE [LARGE SCALE GENOMIC DNA]</scope>
    <source>
        <strain evidence="2">DSM 28453</strain>
    </source>
</reference>
<accession>A0A1I4BAJ8</accession>
<dbReference type="STRING" id="1280847.SAMN04488036_101920"/>
<evidence type="ECO:0000313" key="2">
    <source>
        <dbReference type="Proteomes" id="UP000198851"/>
    </source>
</evidence>
<organism evidence="1 2">
    <name type="scientific">Shimia haliotis</name>
    <dbReference type="NCBI Taxonomy" id="1280847"/>
    <lineage>
        <taxon>Bacteria</taxon>
        <taxon>Pseudomonadati</taxon>
        <taxon>Pseudomonadota</taxon>
        <taxon>Alphaproteobacteria</taxon>
        <taxon>Rhodobacterales</taxon>
        <taxon>Roseobacteraceae</taxon>
    </lineage>
</organism>
<keyword evidence="2" id="KW-1185">Reference proteome</keyword>
<dbReference type="OrthoDB" id="7877306at2"/>
<dbReference type="Proteomes" id="UP000198851">
    <property type="component" value="Unassembled WGS sequence"/>
</dbReference>
<protein>
    <submittedName>
        <fullName evidence="1">Uncharacterized protein</fullName>
    </submittedName>
</protein>
<dbReference type="EMBL" id="FOSZ01000001">
    <property type="protein sequence ID" value="SFK65812.1"/>
    <property type="molecule type" value="Genomic_DNA"/>
</dbReference>
<gene>
    <name evidence="1" type="ORF">SAMN04488036_101920</name>
</gene>
<dbReference type="RefSeq" id="WP_093320780.1">
    <property type="nucleotide sequence ID" value="NZ_FOSZ01000001.1"/>
</dbReference>
<name>A0A1I4BAJ8_9RHOB</name>
<evidence type="ECO:0000313" key="1">
    <source>
        <dbReference type="EMBL" id="SFK65812.1"/>
    </source>
</evidence>